<feature type="non-terminal residue" evidence="8">
    <location>
        <position position="279"/>
    </location>
</feature>
<comment type="pathway">
    <text evidence="1">Cofactor biosynthesis; thiamine diphosphate biosynthesis.</text>
</comment>
<evidence type="ECO:0000256" key="1">
    <source>
        <dbReference type="ARBA" id="ARBA00004948"/>
    </source>
</evidence>
<dbReference type="InterPro" id="IPR004399">
    <property type="entry name" value="HMP/HMP-P_kinase_dom"/>
</dbReference>
<proteinExistence type="predicted"/>
<dbReference type="PANTHER" id="PTHR20858:SF17">
    <property type="entry name" value="HYDROXYMETHYLPYRIMIDINE_PHOSPHOMETHYLPYRIMIDINE KINASE THI20-RELATED"/>
    <property type="match status" value="1"/>
</dbReference>
<feature type="domain" description="Pyridoxamine kinase/Phosphomethylpyrimidine kinase" evidence="7">
    <location>
        <begin position="17"/>
        <end position="266"/>
    </location>
</feature>
<keyword evidence="6" id="KW-0067">ATP-binding</keyword>
<dbReference type="GO" id="GO:0009228">
    <property type="term" value="P:thiamine biosynthetic process"/>
    <property type="evidence" value="ECO:0007669"/>
    <property type="project" value="InterPro"/>
</dbReference>
<keyword evidence="4" id="KW-0547">Nucleotide-binding</keyword>
<comment type="caution">
    <text evidence="8">The sequence shown here is derived from an EMBL/GenBank/DDBJ whole genome shotgun (WGS) entry which is preliminary data.</text>
</comment>
<dbReference type="CDD" id="cd01169">
    <property type="entry name" value="HMPP_kinase"/>
    <property type="match status" value="1"/>
</dbReference>
<reference evidence="8" key="2">
    <citation type="submission" date="2021-04" db="EMBL/GenBank/DDBJ databases">
        <authorList>
            <person name="Gilroy R."/>
        </authorList>
    </citation>
    <scope>NUCLEOTIDE SEQUENCE</scope>
    <source>
        <strain evidence="8">Gambia16-930</strain>
    </source>
</reference>
<protein>
    <recommendedName>
        <fullName evidence="2">hydroxymethylpyrimidine kinase</fullName>
        <ecNumber evidence="2">2.7.1.49</ecNumber>
    </recommendedName>
</protein>
<dbReference type="GO" id="GO:0008972">
    <property type="term" value="F:phosphomethylpyrimidine kinase activity"/>
    <property type="evidence" value="ECO:0007669"/>
    <property type="project" value="InterPro"/>
</dbReference>
<dbReference type="PANTHER" id="PTHR20858">
    <property type="entry name" value="PHOSPHOMETHYLPYRIMIDINE KINASE"/>
    <property type="match status" value="1"/>
</dbReference>
<evidence type="ECO:0000313" key="8">
    <source>
        <dbReference type="EMBL" id="HIW87186.1"/>
    </source>
</evidence>
<sequence>MSERKNARIVLTIAGSDSSGGAGIQADIKTISALGLYACSAITAITSQNTLGVKQIHPVPYSDVLSQIRAVMEDLEVNAIKIGMLFNEETTHAVKDALKEVDFKGRIILDPVMQATSGATLAQRQAIKTMTDELFPLADLITPNLAEASLLCNMEQITDEEQMRQAALYIKNSLGAKQVLIKGGHLQNLFSKDIFLNSESVFLEFDSKKLESRNTHGTGCTLSSAIASYCALGHEMPVAIQKAKTFVYNAIENSMYLNLGRGHGSLNHFFNPQKLVVYE</sequence>
<evidence type="ECO:0000256" key="3">
    <source>
        <dbReference type="ARBA" id="ARBA00022679"/>
    </source>
</evidence>
<name>A0A9D1RFA1_9BACT</name>
<dbReference type="GO" id="GO:0005524">
    <property type="term" value="F:ATP binding"/>
    <property type="evidence" value="ECO:0007669"/>
    <property type="project" value="UniProtKB-KW"/>
</dbReference>
<evidence type="ECO:0000256" key="6">
    <source>
        <dbReference type="ARBA" id="ARBA00022840"/>
    </source>
</evidence>
<evidence type="ECO:0000256" key="2">
    <source>
        <dbReference type="ARBA" id="ARBA00012135"/>
    </source>
</evidence>
<dbReference type="GO" id="GO:0008902">
    <property type="term" value="F:hydroxymethylpyrimidine kinase activity"/>
    <property type="evidence" value="ECO:0007669"/>
    <property type="project" value="UniProtKB-EC"/>
</dbReference>
<keyword evidence="3 8" id="KW-0808">Transferase</keyword>
<dbReference type="InterPro" id="IPR013749">
    <property type="entry name" value="PM/HMP-P_kinase-1"/>
</dbReference>
<accession>A0A9D1RFA1</accession>
<dbReference type="Gene3D" id="3.40.1190.20">
    <property type="match status" value="1"/>
</dbReference>
<evidence type="ECO:0000256" key="5">
    <source>
        <dbReference type="ARBA" id="ARBA00022777"/>
    </source>
</evidence>
<dbReference type="GO" id="GO:0005829">
    <property type="term" value="C:cytosol"/>
    <property type="evidence" value="ECO:0007669"/>
    <property type="project" value="TreeGrafter"/>
</dbReference>
<reference evidence="8" key="1">
    <citation type="journal article" date="2021" name="PeerJ">
        <title>Extensive microbial diversity within the chicken gut microbiome revealed by metagenomics and culture.</title>
        <authorList>
            <person name="Gilroy R."/>
            <person name="Ravi A."/>
            <person name="Getino M."/>
            <person name="Pursley I."/>
            <person name="Horton D.L."/>
            <person name="Alikhan N.F."/>
            <person name="Baker D."/>
            <person name="Gharbi K."/>
            <person name="Hall N."/>
            <person name="Watson M."/>
            <person name="Adriaenssens E.M."/>
            <person name="Foster-Nyarko E."/>
            <person name="Jarju S."/>
            <person name="Secka A."/>
            <person name="Antonio M."/>
            <person name="Oren A."/>
            <person name="Chaudhuri R.R."/>
            <person name="La Ragione R."/>
            <person name="Hildebrand F."/>
            <person name="Pallen M.J."/>
        </authorList>
    </citation>
    <scope>NUCLEOTIDE SEQUENCE</scope>
    <source>
        <strain evidence="8">Gambia16-930</strain>
    </source>
</reference>
<keyword evidence="5 8" id="KW-0418">Kinase</keyword>
<gene>
    <name evidence="8" type="primary">thiD</name>
    <name evidence="8" type="ORF">IAC47_02805</name>
</gene>
<dbReference type="InterPro" id="IPR029056">
    <property type="entry name" value="Ribokinase-like"/>
</dbReference>
<dbReference type="EMBL" id="DXGG01000096">
    <property type="protein sequence ID" value="HIW87186.1"/>
    <property type="molecule type" value="Genomic_DNA"/>
</dbReference>
<dbReference type="EC" id="2.7.1.49" evidence="2"/>
<organism evidence="8 9">
    <name type="scientific">Candidatus Onthomorpha intestinigallinarum</name>
    <dbReference type="NCBI Taxonomy" id="2840880"/>
    <lineage>
        <taxon>Bacteria</taxon>
        <taxon>Pseudomonadati</taxon>
        <taxon>Bacteroidota</taxon>
        <taxon>Bacteroidia</taxon>
        <taxon>Bacteroidales</taxon>
        <taxon>Candidatus Onthomorpha</taxon>
    </lineage>
</organism>
<evidence type="ECO:0000259" key="7">
    <source>
        <dbReference type="Pfam" id="PF08543"/>
    </source>
</evidence>
<dbReference type="SUPFAM" id="SSF53613">
    <property type="entry name" value="Ribokinase-like"/>
    <property type="match status" value="1"/>
</dbReference>
<dbReference type="AlphaFoldDB" id="A0A9D1RFA1"/>
<evidence type="ECO:0000313" key="9">
    <source>
        <dbReference type="Proteomes" id="UP000824267"/>
    </source>
</evidence>
<dbReference type="FunFam" id="3.40.1190.20:FF:000003">
    <property type="entry name" value="Phosphomethylpyrimidine kinase ThiD"/>
    <property type="match status" value="1"/>
</dbReference>
<dbReference type="NCBIfam" id="TIGR00097">
    <property type="entry name" value="HMP-P_kinase"/>
    <property type="match status" value="1"/>
</dbReference>
<dbReference type="Pfam" id="PF08543">
    <property type="entry name" value="Phos_pyr_kin"/>
    <property type="match status" value="1"/>
</dbReference>
<dbReference type="Proteomes" id="UP000824267">
    <property type="component" value="Unassembled WGS sequence"/>
</dbReference>
<evidence type="ECO:0000256" key="4">
    <source>
        <dbReference type="ARBA" id="ARBA00022741"/>
    </source>
</evidence>